<name>A0A840DIK7_9MICO</name>
<comment type="caution">
    <text evidence="2">The sequence shown here is derived from an EMBL/GenBank/DDBJ whole genome shotgun (WGS) entry which is preliminary data.</text>
</comment>
<evidence type="ECO:0000313" key="2">
    <source>
        <dbReference type="EMBL" id="MBB4071595.1"/>
    </source>
</evidence>
<dbReference type="Pfam" id="PF01381">
    <property type="entry name" value="HTH_3"/>
    <property type="match status" value="1"/>
</dbReference>
<dbReference type="SUPFAM" id="SSF47413">
    <property type="entry name" value="lambda repressor-like DNA-binding domains"/>
    <property type="match status" value="1"/>
</dbReference>
<dbReference type="Gene3D" id="1.10.260.40">
    <property type="entry name" value="lambda repressor-like DNA-binding domains"/>
    <property type="match status" value="1"/>
</dbReference>
<proteinExistence type="predicted"/>
<organism evidence="2 3">
    <name type="scientific">Canibacter oris</name>
    <dbReference type="NCBI Taxonomy" id="1365628"/>
    <lineage>
        <taxon>Bacteria</taxon>
        <taxon>Bacillati</taxon>
        <taxon>Actinomycetota</taxon>
        <taxon>Actinomycetes</taxon>
        <taxon>Micrococcales</taxon>
        <taxon>Microbacteriaceae</taxon>
        <taxon>Canibacter</taxon>
    </lineage>
</organism>
<dbReference type="InterPro" id="IPR010982">
    <property type="entry name" value="Lambda_DNA-bd_dom_sf"/>
</dbReference>
<evidence type="ECO:0000313" key="3">
    <source>
        <dbReference type="Proteomes" id="UP000571183"/>
    </source>
</evidence>
<dbReference type="EMBL" id="JACIFD010000007">
    <property type="protein sequence ID" value="MBB4071595.1"/>
    <property type="molecule type" value="Genomic_DNA"/>
</dbReference>
<dbReference type="PROSITE" id="PS50943">
    <property type="entry name" value="HTH_CROC1"/>
    <property type="match status" value="1"/>
</dbReference>
<accession>A0A840DIK7</accession>
<dbReference type="RefSeq" id="WP_183304625.1">
    <property type="nucleotide sequence ID" value="NZ_JACIFD010000007.1"/>
</dbReference>
<reference evidence="2" key="1">
    <citation type="submission" date="2020-08" db="EMBL/GenBank/DDBJ databases">
        <title>Sequencing the genomes of 1000 actinobacteria strains.</title>
        <authorList>
            <person name="Klenk H.-P."/>
        </authorList>
    </citation>
    <scope>NUCLEOTIDE SEQUENCE [LARGE SCALE GENOMIC DNA]</scope>
    <source>
        <strain evidence="2">DSM 27064</strain>
    </source>
</reference>
<dbReference type="GO" id="GO:0003677">
    <property type="term" value="F:DNA binding"/>
    <property type="evidence" value="ECO:0007669"/>
    <property type="project" value="InterPro"/>
</dbReference>
<dbReference type="Proteomes" id="UP000571183">
    <property type="component" value="Unassembled WGS sequence"/>
</dbReference>
<dbReference type="CDD" id="cd00093">
    <property type="entry name" value="HTH_XRE"/>
    <property type="match status" value="1"/>
</dbReference>
<dbReference type="SMART" id="SM00530">
    <property type="entry name" value="HTH_XRE"/>
    <property type="match status" value="1"/>
</dbReference>
<sequence length="153" mass="16259">MGIKPLAATDLDAAVADLIKEKLEEKDLSLRQFEKISDIPVSRLSRSLRLERSFQLSEVRKIADALGMTFLEFMTLAEGRVSEGAVASAAGVPDSGAGDSGAVVFGEGDGRIADNSDDVDDVLALVEEARRSGVGLAALESDPRLAESEDFFD</sequence>
<dbReference type="InterPro" id="IPR001387">
    <property type="entry name" value="Cro/C1-type_HTH"/>
</dbReference>
<gene>
    <name evidence="2" type="ORF">F5897_000903</name>
</gene>
<dbReference type="AlphaFoldDB" id="A0A840DIK7"/>
<protein>
    <submittedName>
        <fullName evidence="2">Transcriptional regulator with XRE-family HTH domain</fullName>
    </submittedName>
</protein>
<evidence type="ECO:0000259" key="1">
    <source>
        <dbReference type="PROSITE" id="PS50943"/>
    </source>
</evidence>
<keyword evidence="3" id="KW-1185">Reference proteome</keyword>
<feature type="domain" description="HTH cro/C1-type" evidence="1">
    <location>
        <begin position="19"/>
        <end position="73"/>
    </location>
</feature>